<dbReference type="InterPro" id="IPR052606">
    <property type="entry name" value="DnaJ_domain_protein"/>
</dbReference>
<feature type="compositionally biased region" description="Basic and acidic residues" evidence="9">
    <location>
        <begin position="1"/>
        <end position="22"/>
    </location>
</feature>
<dbReference type="SUPFAM" id="SSF46689">
    <property type="entry name" value="Homeodomain-like"/>
    <property type="match status" value="2"/>
</dbReference>
<accession>A0AAD9JB23</accession>
<proteinExistence type="predicted"/>
<evidence type="ECO:0000256" key="3">
    <source>
        <dbReference type="ARBA" id="ARBA00022737"/>
    </source>
</evidence>
<feature type="compositionally biased region" description="Polar residues" evidence="9">
    <location>
        <begin position="421"/>
        <end position="430"/>
    </location>
</feature>
<evidence type="ECO:0000313" key="13">
    <source>
        <dbReference type="EMBL" id="KAK2149922.1"/>
    </source>
</evidence>
<dbReference type="AlphaFoldDB" id="A0AAD9JB23"/>
<gene>
    <name evidence="13" type="ORF">LSH36_431g01025</name>
</gene>
<evidence type="ECO:0000259" key="12">
    <source>
        <dbReference type="PROSITE" id="PS50090"/>
    </source>
</evidence>
<evidence type="ECO:0000256" key="1">
    <source>
        <dbReference type="ARBA" id="ARBA00022692"/>
    </source>
</evidence>
<evidence type="ECO:0000256" key="7">
    <source>
        <dbReference type="ARBA" id="ARBA00023242"/>
    </source>
</evidence>
<dbReference type="InterPro" id="IPR001623">
    <property type="entry name" value="DnaJ_domain"/>
</dbReference>
<dbReference type="PRINTS" id="PR00625">
    <property type="entry name" value="JDOMAIN"/>
</dbReference>
<evidence type="ECO:0000256" key="4">
    <source>
        <dbReference type="ARBA" id="ARBA00022989"/>
    </source>
</evidence>
<dbReference type="EMBL" id="JAODUP010000431">
    <property type="protein sequence ID" value="KAK2149922.1"/>
    <property type="molecule type" value="Genomic_DNA"/>
</dbReference>
<evidence type="ECO:0000256" key="8">
    <source>
        <dbReference type="ARBA" id="ARBA00037847"/>
    </source>
</evidence>
<protein>
    <recommendedName>
        <fullName evidence="15">DnaJ homolog subfamily C member 1</fullName>
    </recommendedName>
</protein>
<dbReference type="PANTHER" id="PTHR44653:SF2">
    <property type="entry name" value="DNAJ HOMOLOG SUBFAMILY C MEMBER 1"/>
    <property type="match status" value="1"/>
</dbReference>
<keyword evidence="7" id="KW-0539">Nucleus</keyword>
<dbReference type="Gene3D" id="1.10.10.60">
    <property type="entry name" value="Homeodomain-like"/>
    <property type="match status" value="2"/>
</dbReference>
<dbReference type="Proteomes" id="UP001208570">
    <property type="component" value="Unassembled WGS sequence"/>
</dbReference>
<dbReference type="CDD" id="cd06257">
    <property type="entry name" value="DnaJ"/>
    <property type="match status" value="1"/>
</dbReference>
<evidence type="ECO:0000256" key="10">
    <source>
        <dbReference type="SAM" id="Phobius"/>
    </source>
</evidence>
<evidence type="ECO:0000256" key="2">
    <source>
        <dbReference type="ARBA" id="ARBA00022729"/>
    </source>
</evidence>
<dbReference type="InterPro" id="IPR001005">
    <property type="entry name" value="SANT/Myb"/>
</dbReference>
<dbReference type="SMART" id="SM00271">
    <property type="entry name" value="DnaJ"/>
    <property type="match status" value="1"/>
</dbReference>
<feature type="compositionally biased region" description="Basic and acidic residues" evidence="9">
    <location>
        <begin position="233"/>
        <end position="258"/>
    </location>
</feature>
<keyword evidence="1 10" id="KW-0812">Transmembrane</keyword>
<feature type="compositionally biased region" description="Low complexity" evidence="9">
    <location>
        <begin position="25"/>
        <end position="36"/>
    </location>
</feature>
<keyword evidence="2" id="KW-0732">Signal</keyword>
<feature type="region of interest" description="Disordered" evidence="9">
    <location>
        <begin position="233"/>
        <end position="266"/>
    </location>
</feature>
<comment type="subcellular location">
    <subcellularLocation>
        <location evidence="8">Endomembrane system</location>
        <topology evidence="8">Single-pass membrane protein</topology>
    </subcellularLocation>
</comment>
<organism evidence="13 14">
    <name type="scientific">Paralvinella palmiformis</name>
    <dbReference type="NCBI Taxonomy" id="53620"/>
    <lineage>
        <taxon>Eukaryota</taxon>
        <taxon>Metazoa</taxon>
        <taxon>Spiralia</taxon>
        <taxon>Lophotrochozoa</taxon>
        <taxon>Annelida</taxon>
        <taxon>Polychaeta</taxon>
        <taxon>Sedentaria</taxon>
        <taxon>Canalipalpata</taxon>
        <taxon>Terebellida</taxon>
        <taxon>Terebelliformia</taxon>
        <taxon>Alvinellidae</taxon>
        <taxon>Paralvinella</taxon>
    </lineage>
</organism>
<dbReference type="Pfam" id="PF00226">
    <property type="entry name" value="DnaJ"/>
    <property type="match status" value="1"/>
</dbReference>
<dbReference type="InterPro" id="IPR036869">
    <property type="entry name" value="J_dom_sf"/>
</dbReference>
<feature type="region of interest" description="Disordered" evidence="9">
    <location>
        <begin position="289"/>
        <end position="310"/>
    </location>
</feature>
<reference evidence="13" key="1">
    <citation type="journal article" date="2023" name="Mol. Biol. Evol.">
        <title>Third-Generation Sequencing Reveals the Adaptive Role of the Epigenome in Three Deep-Sea Polychaetes.</title>
        <authorList>
            <person name="Perez M."/>
            <person name="Aroh O."/>
            <person name="Sun Y."/>
            <person name="Lan Y."/>
            <person name="Juniper S.K."/>
            <person name="Young C.R."/>
            <person name="Angers B."/>
            <person name="Qian P.Y."/>
        </authorList>
    </citation>
    <scope>NUCLEOTIDE SEQUENCE</scope>
    <source>
        <strain evidence="13">P08H-3</strain>
    </source>
</reference>
<feature type="domain" description="J" evidence="11">
    <location>
        <begin position="33"/>
        <end position="98"/>
    </location>
</feature>
<name>A0AAD9JB23_9ANNE</name>
<dbReference type="SMART" id="SM00717">
    <property type="entry name" value="SANT"/>
    <property type="match status" value="2"/>
</dbReference>
<evidence type="ECO:0000256" key="6">
    <source>
        <dbReference type="ARBA" id="ARBA00023186"/>
    </source>
</evidence>
<dbReference type="FunFam" id="1.10.10.60:FF:000180">
    <property type="entry name" value="DnaJ (Hsp40) homolog, subfamily C, member 2"/>
    <property type="match status" value="1"/>
</dbReference>
<dbReference type="SUPFAM" id="SSF46565">
    <property type="entry name" value="Chaperone J-domain"/>
    <property type="match status" value="1"/>
</dbReference>
<dbReference type="PROSITE" id="PS50090">
    <property type="entry name" value="MYB_LIKE"/>
    <property type="match status" value="1"/>
</dbReference>
<evidence type="ECO:0000256" key="5">
    <source>
        <dbReference type="ARBA" id="ARBA00023136"/>
    </source>
</evidence>
<dbReference type="PROSITE" id="PS00636">
    <property type="entry name" value="DNAJ_1"/>
    <property type="match status" value="1"/>
</dbReference>
<keyword evidence="5 10" id="KW-0472">Membrane</keyword>
<evidence type="ECO:0000313" key="14">
    <source>
        <dbReference type="Proteomes" id="UP001208570"/>
    </source>
</evidence>
<feature type="transmembrane region" description="Helical" evidence="10">
    <location>
        <begin position="123"/>
        <end position="143"/>
    </location>
</feature>
<evidence type="ECO:0000259" key="11">
    <source>
        <dbReference type="PROSITE" id="PS50076"/>
    </source>
</evidence>
<feature type="domain" description="Myb-like" evidence="12">
    <location>
        <begin position="475"/>
        <end position="529"/>
    </location>
</feature>
<feature type="region of interest" description="Disordered" evidence="9">
    <location>
        <begin position="414"/>
        <end position="445"/>
    </location>
</feature>
<keyword evidence="14" id="KW-1185">Reference proteome</keyword>
<evidence type="ECO:0008006" key="15">
    <source>
        <dbReference type="Google" id="ProtNLM"/>
    </source>
</evidence>
<feature type="region of interest" description="Disordered" evidence="9">
    <location>
        <begin position="1"/>
        <end position="41"/>
    </location>
</feature>
<dbReference type="PROSITE" id="PS50076">
    <property type="entry name" value="DNAJ_2"/>
    <property type="match status" value="1"/>
</dbReference>
<dbReference type="GO" id="GO:0012505">
    <property type="term" value="C:endomembrane system"/>
    <property type="evidence" value="ECO:0007669"/>
    <property type="project" value="UniProtKB-SubCell"/>
</dbReference>
<keyword evidence="6" id="KW-0143">Chaperone</keyword>
<sequence>MVIRRRSNDADRDGVDAQKEDEWGQQTTLSNSSQTQYARCPGMKATTSEIKRAYRRLAIKYHPDKNTEEGAEEFFRQIAAVYDVLKDDDKRQRYDVVLQTGLPDWKQPVFYYRRVRKLGLTELAIILLLILTVGHYLVLWATYLERRYVVEELFRSRKRKDKKIRGHNRAQALEEKELELEEELVEQLSTIPCPRLSQLLPYKLVEWTWLGLLYVIHTPSRWREWHKEREKQRQLEELEKEEEERRRDEINRLHEASKNKKRPNLAELRAQMMSKESQDRPVMYLSAQESLSQTEELDRPNEEKKAGEEWSDEEISLLAKAVLKYPSGVPQRWQKIADMLQRPVREVTAMSKNLKQGYSRPVDAKAQGITGAVDEVISPRSLQNYDDITQANIEDDDSLVSSAVISAGNAAVRRRKRHNRISASSDTQVPDINDKSEENGSVLRNSVHMRTKNLATTESHTANVNIHSTETAANSSSANRTLWSQEQQKLLEQALVRYPRGSLNRWDAIAECIPGKTKEDCIIRFKYLAEIVRKKKEHQQTVQ</sequence>
<dbReference type="PANTHER" id="PTHR44653">
    <property type="entry name" value="DNAJ HOMOLOG SUBFAMILY C MEMBER 1"/>
    <property type="match status" value="1"/>
</dbReference>
<feature type="compositionally biased region" description="Basic and acidic residues" evidence="9">
    <location>
        <begin position="296"/>
        <end position="308"/>
    </location>
</feature>
<dbReference type="InterPro" id="IPR018253">
    <property type="entry name" value="DnaJ_domain_CS"/>
</dbReference>
<keyword evidence="3" id="KW-0677">Repeat</keyword>
<dbReference type="CDD" id="cd00167">
    <property type="entry name" value="SANT"/>
    <property type="match status" value="2"/>
</dbReference>
<keyword evidence="4 10" id="KW-1133">Transmembrane helix</keyword>
<dbReference type="InterPro" id="IPR009057">
    <property type="entry name" value="Homeodomain-like_sf"/>
</dbReference>
<dbReference type="Pfam" id="PF23082">
    <property type="entry name" value="Myb_DNA-binding_2"/>
    <property type="match status" value="2"/>
</dbReference>
<evidence type="ECO:0000256" key="9">
    <source>
        <dbReference type="SAM" id="MobiDB-lite"/>
    </source>
</evidence>
<comment type="caution">
    <text evidence="13">The sequence shown here is derived from an EMBL/GenBank/DDBJ whole genome shotgun (WGS) entry which is preliminary data.</text>
</comment>
<dbReference type="Gene3D" id="1.10.287.110">
    <property type="entry name" value="DnaJ domain"/>
    <property type="match status" value="1"/>
</dbReference>